<reference evidence="3 5" key="1">
    <citation type="submission" date="2008-03" db="EMBL/GenBank/DDBJ databases">
        <title>Annotation of Ixodes scapularis.</title>
        <authorList>
            <consortium name="Ixodes scapularis Genome Project Consortium"/>
            <person name="Caler E."/>
            <person name="Hannick L.I."/>
            <person name="Bidwell S."/>
            <person name="Joardar V."/>
            <person name="Thiagarajan M."/>
            <person name="Amedeo P."/>
            <person name="Galinsky K.J."/>
            <person name="Schobel S."/>
            <person name="Inman J."/>
            <person name="Hostetler J."/>
            <person name="Miller J."/>
            <person name="Hammond M."/>
            <person name="Megy K."/>
            <person name="Lawson D."/>
            <person name="Kodira C."/>
            <person name="Sutton G."/>
            <person name="Meyer J."/>
            <person name="Hill C.A."/>
            <person name="Birren B."/>
            <person name="Nene V."/>
            <person name="Collins F."/>
            <person name="Alarcon-Chaidez F."/>
            <person name="Wikel S."/>
            <person name="Strausberg R."/>
        </authorList>
    </citation>
    <scope>NUCLEOTIDE SEQUENCE [LARGE SCALE GENOMIC DNA]</scope>
    <source>
        <strain evidence="5">Wikel</strain>
        <strain evidence="3">Wikel colony</strain>
    </source>
</reference>
<evidence type="ECO:0007829" key="6">
    <source>
        <dbReference type="PeptideAtlas" id="B7Q3C5"/>
    </source>
</evidence>
<evidence type="ECO:0000256" key="1">
    <source>
        <dbReference type="PROSITE-ProRule" id="PRU00117"/>
    </source>
</evidence>
<dbReference type="GO" id="GO:0005634">
    <property type="term" value="C:nucleus"/>
    <property type="evidence" value="ECO:0000318"/>
    <property type="project" value="GO_Central"/>
</dbReference>
<dbReference type="STRING" id="6945.B7Q3C5"/>
<dbReference type="HOGENOM" id="CLU_1919372_0_0_1"/>
<dbReference type="Proteomes" id="UP000001555">
    <property type="component" value="Unassembled WGS sequence"/>
</dbReference>
<protein>
    <submittedName>
        <fullName evidence="3 4">Heterogeneous nuclear ribonucleoprotein k, putative</fullName>
    </submittedName>
</protein>
<dbReference type="AlphaFoldDB" id="B7Q3C5"/>
<dbReference type="EnsemblMetazoa" id="ISCW009800-RA">
    <property type="protein sequence ID" value="ISCW009800-PA"/>
    <property type="gene ID" value="ISCW009800"/>
</dbReference>
<dbReference type="GO" id="GO:0051252">
    <property type="term" value="P:regulation of RNA metabolic process"/>
    <property type="evidence" value="ECO:0000318"/>
    <property type="project" value="GO_Central"/>
</dbReference>
<proteinExistence type="evidence at protein level"/>
<dbReference type="EMBL" id="ABJB010057516">
    <property type="status" value="NOT_ANNOTATED_CDS"/>
    <property type="molecule type" value="Genomic_DNA"/>
</dbReference>
<dbReference type="PaxDb" id="6945-B7Q3C5"/>
<evidence type="ECO:0000313" key="3">
    <source>
        <dbReference type="EMBL" id="EEC13347.1"/>
    </source>
</evidence>
<dbReference type="GO" id="GO:1990904">
    <property type="term" value="C:ribonucleoprotein complex"/>
    <property type="evidence" value="ECO:0007669"/>
    <property type="project" value="UniProtKB-KW"/>
</dbReference>
<dbReference type="GO" id="GO:0005737">
    <property type="term" value="C:cytoplasm"/>
    <property type="evidence" value="ECO:0000318"/>
    <property type="project" value="GO_Central"/>
</dbReference>
<evidence type="ECO:0000313" key="5">
    <source>
        <dbReference type="Proteomes" id="UP000001555"/>
    </source>
</evidence>
<dbReference type="GO" id="GO:0003729">
    <property type="term" value="F:mRNA binding"/>
    <property type="evidence" value="ECO:0000318"/>
    <property type="project" value="GO_Central"/>
</dbReference>
<organism>
    <name type="scientific">Ixodes scapularis</name>
    <name type="common">Black-legged tick</name>
    <name type="synonym">Deer tick</name>
    <dbReference type="NCBI Taxonomy" id="6945"/>
    <lineage>
        <taxon>Eukaryota</taxon>
        <taxon>Metazoa</taxon>
        <taxon>Ecdysozoa</taxon>
        <taxon>Arthropoda</taxon>
        <taxon>Chelicerata</taxon>
        <taxon>Arachnida</taxon>
        <taxon>Acari</taxon>
        <taxon>Parasitiformes</taxon>
        <taxon>Ixodida</taxon>
        <taxon>Ixodoidea</taxon>
        <taxon>Ixodidae</taxon>
        <taxon>Ixodinae</taxon>
        <taxon>Ixodes</taxon>
    </lineage>
</organism>
<dbReference type="EMBL" id="DS848844">
    <property type="protein sequence ID" value="EEC13347.1"/>
    <property type="molecule type" value="Genomic_DNA"/>
</dbReference>
<evidence type="ECO:0000259" key="2">
    <source>
        <dbReference type="Pfam" id="PF00013"/>
    </source>
</evidence>
<sequence>MQVQPKPRLKTRSRHPKIAKALSIRCGTEAAQAVQSEMRLLIHREHVVGIVKSRIKELRKSTGAKIEVKQRCCPGSTERIVGVMGSPSVVVDCIKRIWHIIAKAPVKGLNKPYDPHNFDPDFAQEYGGFAER</sequence>
<dbReference type="Gene3D" id="3.30.1370.10">
    <property type="entry name" value="K Homology domain, type 1"/>
    <property type="match status" value="1"/>
</dbReference>
<evidence type="ECO:0000313" key="4">
    <source>
        <dbReference type="EnsemblMetazoa" id="ISCW009800-PA"/>
    </source>
</evidence>
<accession>B7Q3C5</accession>
<dbReference type="EMBL" id="ABJB010688445">
    <property type="status" value="NOT_ANNOTATED_CDS"/>
    <property type="molecule type" value="Genomic_DNA"/>
</dbReference>
<dbReference type="PROSITE" id="PS50084">
    <property type="entry name" value="KH_TYPE_1"/>
    <property type="match status" value="1"/>
</dbReference>
<reference evidence="4" key="2">
    <citation type="submission" date="2020-05" db="UniProtKB">
        <authorList>
            <consortium name="EnsemblMetazoa"/>
        </authorList>
    </citation>
    <scope>IDENTIFICATION</scope>
    <source>
        <strain evidence="4">wikel</strain>
    </source>
</reference>
<dbReference type="VEuPathDB" id="VectorBase:ISCI009800"/>
<keyword evidence="6" id="KW-1267">Proteomics identification</keyword>
<gene>
    <name evidence="3" type="ORF">IscW_ISCW009800</name>
</gene>
<keyword evidence="1" id="KW-0694">RNA-binding</keyword>
<dbReference type="Pfam" id="PF00013">
    <property type="entry name" value="KH_1"/>
    <property type="match status" value="1"/>
</dbReference>
<feature type="domain" description="K Homology" evidence="2">
    <location>
        <begin position="48"/>
        <end position="97"/>
    </location>
</feature>
<dbReference type="VEuPathDB" id="VectorBase:ISCW009800"/>
<name>B7Q3C5_IXOSC</name>
<dbReference type="InterPro" id="IPR004088">
    <property type="entry name" value="KH_dom_type_1"/>
</dbReference>
<keyword evidence="5" id="KW-1185">Reference proteome</keyword>
<keyword evidence="3" id="KW-0687">Ribonucleoprotein</keyword>
<dbReference type="GO" id="GO:0010468">
    <property type="term" value="P:regulation of gene expression"/>
    <property type="evidence" value="ECO:0000318"/>
    <property type="project" value="GO_Central"/>
</dbReference>
<dbReference type="SUPFAM" id="SSF54791">
    <property type="entry name" value="Eukaryotic type KH-domain (KH-domain type I)"/>
    <property type="match status" value="1"/>
</dbReference>
<dbReference type="InterPro" id="IPR036612">
    <property type="entry name" value="KH_dom_type_1_sf"/>
</dbReference>